<dbReference type="GO" id="GO:0009279">
    <property type="term" value="C:cell outer membrane"/>
    <property type="evidence" value="ECO:0007669"/>
    <property type="project" value="UniProtKB-SubCell"/>
</dbReference>
<dbReference type="InterPro" id="IPR039426">
    <property type="entry name" value="TonB-dep_rcpt-like"/>
</dbReference>
<keyword evidence="10" id="KW-0732">Signal</keyword>
<feature type="chain" id="PRO_5016255524" evidence="10">
    <location>
        <begin position="20"/>
        <end position="1031"/>
    </location>
</feature>
<feature type="domain" description="TonB-dependent receptor plug" evidence="12">
    <location>
        <begin position="115"/>
        <end position="220"/>
    </location>
</feature>
<dbReference type="AlphaFoldDB" id="A0A315Z7A8"/>
<dbReference type="Gene3D" id="2.40.170.20">
    <property type="entry name" value="TonB-dependent receptor, beta-barrel domain"/>
    <property type="match status" value="1"/>
</dbReference>
<keyword evidence="14" id="KW-1185">Reference proteome</keyword>
<evidence type="ECO:0000313" key="14">
    <source>
        <dbReference type="Proteomes" id="UP000245535"/>
    </source>
</evidence>
<evidence type="ECO:0000259" key="12">
    <source>
        <dbReference type="Pfam" id="PF07715"/>
    </source>
</evidence>
<feature type="signal peptide" evidence="10">
    <location>
        <begin position="1"/>
        <end position="19"/>
    </location>
</feature>
<keyword evidence="7 8" id="KW-0998">Cell outer membrane</keyword>
<dbReference type="FunFam" id="2.170.130.10:FF:000008">
    <property type="entry name" value="SusC/RagA family TonB-linked outer membrane protein"/>
    <property type="match status" value="1"/>
</dbReference>
<dbReference type="Gene3D" id="2.170.130.10">
    <property type="entry name" value="TonB-dependent receptor, plug domain"/>
    <property type="match status" value="1"/>
</dbReference>
<dbReference type="InterPro" id="IPR023996">
    <property type="entry name" value="TonB-dep_OMP_SusC/RagA"/>
</dbReference>
<dbReference type="Pfam" id="PF07715">
    <property type="entry name" value="Plug"/>
    <property type="match status" value="1"/>
</dbReference>
<evidence type="ECO:0000256" key="5">
    <source>
        <dbReference type="ARBA" id="ARBA00023077"/>
    </source>
</evidence>
<organism evidence="13 14">
    <name type="scientific">Sediminitomix flava</name>
    <dbReference type="NCBI Taxonomy" id="379075"/>
    <lineage>
        <taxon>Bacteria</taxon>
        <taxon>Pseudomonadati</taxon>
        <taxon>Bacteroidota</taxon>
        <taxon>Cytophagia</taxon>
        <taxon>Cytophagales</taxon>
        <taxon>Flammeovirgaceae</taxon>
        <taxon>Sediminitomix</taxon>
    </lineage>
</organism>
<comment type="subcellular location">
    <subcellularLocation>
        <location evidence="1 8">Cell outer membrane</location>
        <topology evidence="1 8">Multi-pass membrane protein</topology>
    </subcellularLocation>
</comment>
<accession>A0A315Z7A8</accession>
<keyword evidence="6 8" id="KW-0472">Membrane</keyword>
<gene>
    <name evidence="13" type="ORF">BC781_10460</name>
</gene>
<evidence type="ECO:0000256" key="7">
    <source>
        <dbReference type="ARBA" id="ARBA00023237"/>
    </source>
</evidence>
<dbReference type="Gene3D" id="2.60.40.1120">
    <property type="entry name" value="Carboxypeptidase-like, regulatory domain"/>
    <property type="match status" value="1"/>
</dbReference>
<evidence type="ECO:0000256" key="6">
    <source>
        <dbReference type="ARBA" id="ARBA00023136"/>
    </source>
</evidence>
<comment type="caution">
    <text evidence="13">The sequence shown here is derived from an EMBL/GenBank/DDBJ whole genome shotgun (WGS) entry which is preliminary data.</text>
</comment>
<dbReference type="InterPro" id="IPR036942">
    <property type="entry name" value="Beta-barrel_TonB_sf"/>
</dbReference>
<dbReference type="EMBL" id="QGDO01000004">
    <property type="protein sequence ID" value="PWJ40801.1"/>
    <property type="molecule type" value="Genomic_DNA"/>
</dbReference>
<dbReference type="RefSeq" id="WP_109619555.1">
    <property type="nucleotide sequence ID" value="NZ_QGDO01000004.1"/>
</dbReference>
<dbReference type="SUPFAM" id="SSF49464">
    <property type="entry name" value="Carboxypeptidase regulatory domain-like"/>
    <property type="match status" value="1"/>
</dbReference>
<dbReference type="InterPro" id="IPR000531">
    <property type="entry name" value="Beta-barrel_TonB"/>
</dbReference>
<dbReference type="InterPro" id="IPR012910">
    <property type="entry name" value="Plug_dom"/>
</dbReference>
<reference evidence="13 14" key="1">
    <citation type="submission" date="2018-03" db="EMBL/GenBank/DDBJ databases">
        <title>Genomic Encyclopedia of Archaeal and Bacterial Type Strains, Phase II (KMG-II): from individual species to whole genera.</title>
        <authorList>
            <person name="Goeker M."/>
        </authorList>
    </citation>
    <scope>NUCLEOTIDE SEQUENCE [LARGE SCALE GENOMIC DNA]</scope>
    <source>
        <strain evidence="13 14">DSM 28229</strain>
    </source>
</reference>
<keyword evidence="2 8" id="KW-0813">Transport</keyword>
<dbReference type="InterPro" id="IPR023997">
    <property type="entry name" value="TonB-dep_OMP_SusC/RagA_CS"/>
</dbReference>
<comment type="similarity">
    <text evidence="8 9">Belongs to the TonB-dependent receptor family.</text>
</comment>
<evidence type="ECO:0000256" key="1">
    <source>
        <dbReference type="ARBA" id="ARBA00004571"/>
    </source>
</evidence>
<dbReference type="NCBIfam" id="TIGR04057">
    <property type="entry name" value="SusC_RagA_signa"/>
    <property type="match status" value="1"/>
</dbReference>
<dbReference type="InterPro" id="IPR008969">
    <property type="entry name" value="CarboxyPept-like_regulatory"/>
</dbReference>
<protein>
    <submittedName>
        <fullName evidence="13">TonB-linked SusC/RagA family outer membrane protein</fullName>
    </submittedName>
</protein>
<dbReference type="Pfam" id="PF00593">
    <property type="entry name" value="TonB_dep_Rec_b-barrel"/>
    <property type="match status" value="1"/>
</dbReference>
<evidence type="ECO:0000256" key="9">
    <source>
        <dbReference type="RuleBase" id="RU003357"/>
    </source>
</evidence>
<dbReference type="OrthoDB" id="9768177at2"/>
<keyword evidence="5 9" id="KW-0798">TonB box</keyword>
<evidence type="ECO:0000256" key="3">
    <source>
        <dbReference type="ARBA" id="ARBA00022452"/>
    </source>
</evidence>
<evidence type="ECO:0000259" key="11">
    <source>
        <dbReference type="Pfam" id="PF00593"/>
    </source>
</evidence>
<proteinExistence type="inferred from homology"/>
<sequence length="1031" mass="111964">MRAFFISLLLLLVSSGVWAQERFISGSITDSENEVVIGANILLKGTSVGTTVGIDGTFKLLIPSDVTNPVLAISAVGYVDQEISVGNQTKFDIVLQIDVEQLEEVVVIGYGVQKKSDLTGAVSSVKASDLQGQAVGNAAAMLQGRASGVQVTQVSGQPGTGLSVRVRGTGTVNNSEPLYVVDGIFMDNISHINDADIESMEVLKDASATAIYGSRGANGVVLVTTKSGTSSDLQVNVDLQSGIQNAWSQPNLMNSQDYLSAYNTAQSNANTFTGTTNYPALDTSFDFIDPSKTTDWFDAVTRTGVIYKANVNLSKSSETVSTLFSVGYFENEGIINNTDYERINARFKSNYTLSSRIKAGVNVALANSSQNGLKTDYFNGVLVAAQRIDPLTPVKYNGEWASTPYSDQRNPVAAMEREVRETSSLILNSNAYLTIEPIKGLIFKSSLSNSLSNGKSKTYLPAYKYLGNDELVTNSLSKRYSNTNEWLLENTLTYTKAIGKHSLALLAGVTSQSDVYEFMSASRNNLPGDIEELQYLNASTDLESTEAFNSGTEVKMSSYLGRLNYSFDDRYLLTASFRRDGSSVFGPNNRYGTFPSAALAWKLRNESYMDFLPKELVSTLKVRAGWGIVGNANITPYSYTATVQASERLLEYSYVIGGSEQPGAAPVTLANPNIKWEEVESSNIGIDVGFLDDKLTLTADYFVKTTNDMLVRVPIPSYSGYVSDPYTNAGIIENKGFEIDLGYKGQIGSDFKYSVNVNLSSIKNEVIELGSDNPITAGYVALINTDVTRTEAGGAVGQFFGYEVEGVFQSQEEADNSAQAGEGVGAGDFKFKDQLTVDTNGDGIPDEADGVINGDDRTLIGNPNPDLFYGINLGMSYKRWDATFFFQGVQGGDLFNAFKYYNYATHKNYALTNDYKDHWTAQNGSNELFGLNSATVEQNLRPSDFYVEDGSYLRLKNMQIGYTFPENAIKGVKNLRLYFSGQNLFTITKYTGLDPEVGGLGTGSGGTLNQGVDYGRYPQSRVLSIGANVTF</sequence>
<evidence type="ECO:0000256" key="2">
    <source>
        <dbReference type="ARBA" id="ARBA00022448"/>
    </source>
</evidence>
<keyword evidence="4 8" id="KW-0812">Transmembrane</keyword>
<feature type="domain" description="TonB-dependent receptor-like beta-barrel" evidence="11">
    <location>
        <begin position="414"/>
        <end position="760"/>
    </location>
</feature>
<evidence type="ECO:0000256" key="8">
    <source>
        <dbReference type="PROSITE-ProRule" id="PRU01360"/>
    </source>
</evidence>
<keyword evidence="3 8" id="KW-1134">Transmembrane beta strand</keyword>
<evidence type="ECO:0000313" key="13">
    <source>
        <dbReference type="EMBL" id="PWJ40801.1"/>
    </source>
</evidence>
<dbReference type="Pfam" id="PF13715">
    <property type="entry name" value="CarbopepD_reg_2"/>
    <property type="match status" value="1"/>
</dbReference>
<dbReference type="Proteomes" id="UP000245535">
    <property type="component" value="Unassembled WGS sequence"/>
</dbReference>
<dbReference type="PROSITE" id="PS52016">
    <property type="entry name" value="TONB_DEPENDENT_REC_3"/>
    <property type="match status" value="1"/>
</dbReference>
<dbReference type="SUPFAM" id="SSF56935">
    <property type="entry name" value="Porins"/>
    <property type="match status" value="1"/>
</dbReference>
<dbReference type="InterPro" id="IPR037066">
    <property type="entry name" value="Plug_dom_sf"/>
</dbReference>
<dbReference type="NCBIfam" id="TIGR04056">
    <property type="entry name" value="OMP_RagA_SusC"/>
    <property type="match status" value="1"/>
</dbReference>
<evidence type="ECO:0000256" key="10">
    <source>
        <dbReference type="SAM" id="SignalP"/>
    </source>
</evidence>
<evidence type="ECO:0000256" key="4">
    <source>
        <dbReference type="ARBA" id="ARBA00022692"/>
    </source>
</evidence>
<name>A0A315Z7A8_SEDFL</name>